<dbReference type="EMBL" id="RWGY01000039">
    <property type="protein sequence ID" value="TVU09491.1"/>
    <property type="molecule type" value="Genomic_DNA"/>
</dbReference>
<keyword evidence="2" id="KW-1185">Reference proteome</keyword>
<gene>
    <name evidence="1" type="ORF">EJB05_42967</name>
</gene>
<dbReference type="Gene3D" id="1.20.120.990">
    <property type="entry name" value="Glycosyltransferase family 88, C-terminal domain"/>
    <property type="match status" value="1"/>
</dbReference>
<dbReference type="Gramene" id="TVU09491">
    <property type="protein sequence ID" value="TVU09491"/>
    <property type="gene ID" value="EJB05_42967"/>
</dbReference>
<dbReference type="OrthoDB" id="1470350at2759"/>
<accession>A0A5J9TFT5</accession>
<name>A0A5J9TFT5_9POAL</name>
<evidence type="ECO:0000313" key="2">
    <source>
        <dbReference type="Proteomes" id="UP000324897"/>
    </source>
</evidence>
<comment type="caution">
    <text evidence="1">The sequence shown here is derived from an EMBL/GenBank/DDBJ whole genome shotgun (WGS) entry which is preliminary data.</text>
</comment>
<sequence>MVECTKQTIRALREATTSAAPWGGGRRGEVEIGAFMTRLTGDIISRTEFDTSYETGKRIFHLLEDLQRLTARSSRYLWIPGSQ</sequence>
<protein>
    <submittedName>
        <fullName evidence="1">Uncharacterized protein</fullName>
    </submittedName>
</protein>
<organism evidence="1 2">
    <name type="scientific">Eragrostis curvula</name>
    <name type="common">weeping love grass</name>
    <dbReference type="NCBI Taxonomy" id="38414"/>
    <lineage>
        <taxon>Eukaryota</taxon>
        <taxon>Viridiplantae</taxon>
        <taxon>Streptophyta</taxon>
        <taxon>Embryophyta</taxon>
        <taxon>Tracheophyta</taxon>
        <taxon>Spermatophyta</taxon>
        <taxon>Magnoliopsida</taxon>
        <taxon>Liliopsida</taxon>
        <taxon>Poales</taxon>
        <taxon>Poaceae</taxon>
        <taxon>PACMAD clade</taxon>
        <taxon>Chloridoideae</taxon>
        <taxon>Eragrostideae</taxon>
        <taxon>Eragrostidinae</taxon>
        <taxon>Eragrostis</taxon>
    </lineage>
</organism>
<proteinExistence type="predicted"/>
<reference evidence="1 2" key="1">
    <citation type="journal article" date="2019" name="Sci. Rep.">
        <title>A high-quality genome of Eragrostis curvula grass provides insights into Poaceae evolution and supports new strategies to enhance forage quality.</title>
        <authorList>
            <person name="Carballo J."/>
            <person name="Santos B.A.C.M."/>
            <person name="Zappacosta D."/>
            <person name="Garbus I."/>
            <person name="Selva J.P."/>
            <person name="Gallo C.A."/>
            <person name="Diaz A."/>
            <person name="Albertini E."/>
            <person name="Caccamo M."/>
            <person name="Echenique V."/>
        </authorList>
    </citation>
    <scope>NUCLEOTIDE SEQUENCE [LARGE SCALE GENOMIC DNA]</scope>
    <source>
        <strain evidence="2">cv. Victoria</strain>
        <tissue evidence="1">Leaf</tissue>
    </source>
</reference>
<dbReference type="AlphaFoldDB" id="A0A5J9TFT5"/>
<dbReference type="Proteomes" id="UP000324897">
    <property type="component" value="Chromosome 3"/>
</dbReference>
<feature type="non-terminal residue" evidence="1">
    <location>
        <position position="1"/>
    </location>
</feature>
<evidence type="ECO:0000313" key="1">
    <source>
        <dbReference type="EMBL" id="TVU09491.1"/>
    </source>
</evidence>